<reference evidence="5 6" key="1">
    <citation type="journal article" date="2018" name="Cell">
        <title>The Chara Genome: Secondary Complexity and Implications for Plant Terrestrialization.</title>
        <authorList>
            <person name="Nishiyama T."/>
            <person name="Sakayama H."/>
            <person name="Vries J.D."/>
            <person name="Buschmann H."/>
            <person name="Saint-Marcoux D."/>
            <person name="Ullrich K.K."/>
            <person name="Haas F.B."/>
            <person name="Vanderstraeten L."/>
            <person name="Becker D."/>
            <person name="Lang D."/>
            <person name="Vosolsobe S."/>
            <person name="Rombauts S."/>
            <person name="Wilhelmsson P.K.I."/>
            <person name="Janitza P."/>
            <person name="Kern R."/>
            <person name="Heyl A."/>
            <person name="Rumpler F."/>
            <person name="Villalobos L.I.A.C."/>
            <person name="Clay J.M."/>
            <person name="Skokan R."/>
            <person name="Toyoda A."/>
            <person name="Suzuki Y."/>
            <person name="Kagoshima H."/>
            <person name="Schijlen E."/>
            <person name="Tajeshwar N."/>
            <person name="Catarino B."/>
            <person name="Hetherington A.J."/>
            <person name="Saltykova A."/>
            <person name="Bonnot C."/>
            <person name="Breuninger H."/>
            <person name="Symeonidi A."/>
            <person name="Radhakrishnan G.V."/>
            <person name="Van Nieuwerburgh F."/>
            <person name="Deforce D."/>
            <person name="Chang C."/>
            <person name="Karol K.G."/>
            <person name="Hedrich R."/>
            <person name="Ulvskov P."/>
            <person name="Glockner G."/>
            <person name="Delwiche C.F."/>
            <person name="Petrasek J."/>
            <person name="Van de Peer Y."/>
            <person name="Friml J."/>
            <person name="Beilby M."/>
            <person name="Dolan L."/>
            <person name="Kohara Y."/>
            <person name="Sugano S."/>
            <person name="Fujiyama A."/>
            <person name="Delaux P.-M."/>
            <person name="Quint M."/>
            <person name="TheiBen G."/>
            <person name="Hagemann M."/>
            <person name="Harholt J."/>
            <person name="Dunand C."/>
            <person name="Zachgo S."/>
            <person name="Langdale J."/>
            <person name="Maumus F."/>
            <person name="Straeten D.V.D."/>
            <person name="Gould S.B."/>
            <person name="Rensing S.A."/>
        </authorList>
    </citation>
    <scope>NUCLEOTIDE SEQUENCE [LARGE SCALE GENOMIC DNA]</scope>
    <source>
        <strain evidence="5 6">S276</strain>
    </source>
</reference>
<keyword evidence="1" id="KW-0479">Metal-binding</keyword>
<evidence type="ECO:0000313" key="6">
    <source>
        <dbReference type="Proteomes" id="UP000265515"/>
    </source>
</evidence>
<dbReference type="Gramene" id="GBG79824">
    <property type="protein sequence ID" value="GBG79824"/>
    <property type="gene ID" value="CBR_g30088"/>
</dbReference>
<accession>A0A388LC12</accession>
<keyword evidence="2" id="KW-0175">Coiled coil</keyword>
<keyword evidence="1" id="KW-0863">Zinc-finger</keyword>
<feature type="domain" description="CCHC-type" evidence="4">
    <location>
        <begin position="6"/>
        <end position="20"/>
    </location>
</feature>
<feature type="compositionally biased region" description="Low complexity" evidence="3">
    <location>
        <begin position="38"/>
        <end position="52"/>
    </location>
</feature>
<dbReference type="GO" id="GO:0003676">
    <property type="term" value="F:nucleic acid binding"/>
    <property type="evidence" value="ECO:0007669"/>
    <property type="project" value="InterPro"/>
</dbReference>
<evidence type="ECO:0000259" key="4">
    <source>
        <dbReference type="PROSITE" id="PS50158"/>
    </source>
</evidence>
<evidence type="ECO:0000256" key="2">
    <source>
        <dbReference type="SAM" id="Coils"/>
    </source>
</evidence>
<dbReference type="PROSITE" id="PS50158">
    <property type="entry name" value="ZF_CCHC"/>
    <property type="match status" value="1"/>
</dbReference>
<dbReference type="InterPro" id="IPR001878">
    <property type="entry name" value="Znf_CCHC"/>
</dbReference>
<feature type="compositionally biased region" description="Polar residues" evidence="3">
    <location>
        <begin position="59"/>
        <end position="68"/>
    </location>
</feature>
<keyword evidence="1" id="KW-0862">Zinc</keyword>
<evidence type="ECO:0000313" key="5">
    <source>
        <dbReference type="EMBL" id="GBG79824.1"/>
    </source>
</evidence>
<dbReference type="OrthoDB" id="413361at2759"/>
<dbReference type="Pfam" id="PF00098">
    <property type="entry name" value="zf-CCHC"/>
    <property type="match status" value="1"/>
</dbReference>
<proteinExistence type="predicted"/>
<protein>
    <recommendedName>
        <fullName evidence="4">CCHC-type domain-containing protein</fullName>
    </recommendedName>
</protein>
<feature type="region of interest" description="Disordered" evidence="3">
    <location>
        <begin position="25"/>
        <end position="80"/>
    </location>
</feature>
<dbReference type="Gene3D" id="4.10.60.10">
    <property type="entry name" value="Zinc finger, CCHC-type"/>
    <property type="match status" value="1"/>
</dbReference>
<dbReference type="GO" id="GO:0008270">
    <property type="term" value="F:zinc ion binding"/>
    <property type="evidence" value="ECO:0007669"/>
    <property type="project" value="UniProtKB-KW"/>
</dbReference>
<keyword evidence="6" id="KW-1185">Reference proteome</keyword>
<gene>
    <name evidence="5" type="ORF">CBR_g30088</name>
</gene>
<evidence type="ECO:0000256" key="3">
    <source>
        <dbReference type="SAM" id="MobiDB-lite"/>
    </source>
</evidence>
<dbReference type="InterPro" id="IPR036875">
    <property type="entry name" value="Znf_CCHC_sf"/>
</dbReference>
<dbReference type="Proteomes" id="UP000265515">
    <property type="component" value="Unassembled WGS sequence"/>
</dbReference>
<comment type="caution">
    <text evidence="5">The sequence shown here is derived from an EMBL/GenBank/DDBJ whole genome shotgun (WGS) entry which is preliminary data.</text>
</comment>
<feature type="coiled-coil region" evidence="2">
    <location>
        <begin position="112"/>
        <end position="153"/>
    </location>
</feature>
<name>A0A388LC12_CHABU</name>
<dbReference type="SMART" id="SM00343">
    <property type="entry name" value="ZnF_C2HC"/>
    <property type="match status" value="1"/>
</dbReference>
<dbReference type="EMBL" id="BFEA01000329">
    <property type="protein sequence ID" value="GBG79824.1"/>
    <property type="molecule type" value="Genomic_DNA"/>
</dbReference>
<dbReference type="SUPFAM" id="SSF57756">
    <property type="entry name" value="Retrovirus zinc finger-like domains"/>
    <property type="match status" value="1"/>
</dbReference>
<organism evidence="5 6">
    <name type="scientific">Chara braunii</name>
    <name type="common">Braun's stonewort</name>
    <dbReference type="NCBI Taxonomy" id="69332"/>
    <lineage>
        <taxon>Eukaryota</taxon>
        <taxon>Viridiplantae</taxon>
        <taxon>Streptophyta</taxon>
        <taxon>Charophyceae</taxon>
        <taxon>Charales</taxon>
        <taxon>Characeae</taxon>
        <taxon>Chara</taxon>
    </lineage>
</organism>
<evidence type="ECO:0000256" key="1">
    <source>
        <dbReference type="PROSITE-ProRule" id="PRU00047"/>
    </source>
</evidence>
<dbReference type="AlphaFoldDB" id="A0A388LC12"/>
<sequence length="230" mass="26824">MERPVCHYCRRPGHFIRDCRTRMRDMEQQARQSNGNQASTSGSASAPSAPSAIVPYQPPSNDVRNQTFGNSSNEYNGGYGNGYGGYNNNYRRPWNTDRYDKSDKVEKMWNWMSEEMQERERIKKEKEIAIKKEEDDRRKREEDEKRLAEAKEKEEFKASIELMVQSQMRSVCEEVLGRKVVDGERLVAAATTEVRQRTEAVAKTNQVDEVLREKDEEIVRLKEAMAEMQR</sequence>